<dbReference type="GO" id="GO:0016567">
    <property type="term" value="P:protein ubiquitination"/>
    <property type="evidence" value="ECO:0007669"/>
    <property type="project" value="UniProtKB-ARBA"/>
</dbReference>
<keyword evidence="10" id="KW-1133">Transmembrane helix</keyword>
<dbReference type="Proteomes" id="UP000092321">
    <property type="component" value="Unassembled WGS sequence"/>
</dbReference>
<dbReference type="AlphaFoldDB" id="A0A1B7T8H1"/>
<evidence type="ECO:0000256" key="6">
    <source>
        <dbReference type="ARBA" id="ARBA00022723"/>
    </source>
</evidence>
<evidence type="ECO:0000256" key="3">
    <source>
        <dbReference type="ARBA" id="ARBA00008704"/>
    </source>
</evidence>
<accession>A0A1B7T8H1</accession>
<keyword evidence="11" id="KW-0472">Membrane</keyword>
<evidence type="ECO:0000256" key="4">
    <source>
        <dbReference type="ARBA" id="ARBA00022448"/>
    </source>
</evidence>
<sequence length="180" mass="22061">MDSTGEIEKPSLLDLYNMEEIHKLFPESIKYLLKILLTNYHSNKTLMLIYNKFEDINLIVNLIVNYFTLTKTDSTFLGNNFNISYKYSYKYLDRSDYIFFILFDNYGIDYIFHKLDLYKESLVNEYKFIKKNYKMELIKDNGRFWEDNIDDFKKKLVQKIKLKKYNIMFKTYPIIKKYYK</sequence>
<dbReference type="InterPro" id="IPR006845">
    <property type="entry name" value="Pex_N"/>
</dbReference>
<evidence type="ECO:0000259" key="13">
    <source>
        <dbReference type="Pfam" id="PF04757"/>
    </source>
</evidence>
<comment type="similarity">
    <text evidence="3">Belongs to the pex2/pex10/pex12 family.</text>
</comment>
<dbReference type="Pfam" id="PF04757">
    <property type="entry name" value="Pex2_Pex12"/>
    <property type="match status" value="1"/>
</dbReference>
<proteinExistence type="inferred from homology"/>
<comment type="pathway">
    <text evidence="2">Protein modification; protein ubiquitination.</text>
</comment>
<dbReference type="OrthoDB" id="107372at2759"/>
<evidence type="ECO:0000256" key="11">
    <source>
        <dbReference type="ARBA" id="ARBA00023136"/>
    </source>
</evidence>
<dbReference type="GO" id="GO:0005778">
    <property type="term" value="C:peroxisomal membrane"/>
    <property type="evidence" value="ECO:0007669"/>
    <property type="project" value="UniProtKB-SubCell"/>
</dbReference>
<keyword evidence="12" id="KW-0576">Peroxisome</keyword>
<dbReference type="GO" id="GO:0008270">
    <property type="term" value="F:zinc ion binding"/>
    <property type="evidence" value="ECO:0007669"/>
    <property type="project" value="UniProtKB-KW"/>
</dbReference>
<keyword evidence="15" id="KW-1185">Reference proteome</keyword>
<dbReference type="EMBL" id="LXPE01000277">
    <property type="protein sequence ID" value="OBA25036.1"/>
    <property type="molecule type" value="Genomic_DNA"/>
</dbReference>
<evidence type="ECO:0000256" key="9">
    <source>
        <dbReference type="ARBA" id="ARBA00022927"/>
    </source>
</evidence>
<evidence type="ECO:0000256" key="8">
    <source>
        <dbReference type="ARBA" id="ARBA00022833"/>
    </source>
</evidence>
<evidence type="ECO:0000256" key="1">
    <source>
        <dbReference type="ARBA" id="ARBA00004585"/>
    </source>
</evidence>
<keyword evidence="5" id="KW-0812">Transmembrane</keyword>
<feature type="domain" description="Pex N-terminal" evidence="13">
    <location>
        <begin position="19"/>
        <end position="179"/>
    </location>
</feature>
<protein>
    <recommendedName>
        <fullName evidence="13">Pex N-terminal domain-containing protein</fullName>
    </recommendedName>
</protein>
<evidence type="ECO:0000313" key="14">
    <source>
        <dbReference type="EMBL" id="OBA25036.1"/>
    </source>
</evidence>
<keyword evidence="4" id="KW-0813">Transport</keyword>
<keyword evidence="9" id="KW-0653">Protein transport</keyword>
<gene>
    <name evidence="14" type="ORF">HANVADRAFT_4155</name>
</gene>
<evidence type="ECO:0000256" key="12">
    <source>
        <dbReference type="ARBA" id="ARBA00023140"/>
    </source>
</evidence>
<comment type="subcellular location">
    <subcellularLocation>
        <location evidence="1">Peroxisome membrane</location>
        <topology evidence="1">Multi-pass membrane protein</topology>
    </subcellularLocation>
</comment>
<evidence type="ECO:0000313" key="15">
    <source>
        <dbReference type="Proteomes" id="UP000092321"/>
    </source>
</evidence>
<evidence type="ECO:0000256" key="7">
    <source>
        <dbReference type="ARBA" id="ARBA00022771"/>
    </source>
</evidence>
<keyword evidence="7" id="KW-0863">Zinc-finger</keyword>
<organism evidence="14 15">
    <name type="scientific">Hanseniaspora valbyensis NRRL Y-1626</name>
    <dbReference type="NCBI Taxonomy" id="766949"/>
    <lineage>
        <taxon>Eukaryota</taxon>
        <taxon>Fungi</taxon>
        <taxon>Dikarya</taxon>
        <taxon>Ascomycota</taxon>
        <taxon>Saccharomycotina</taxon>
        <taxon>Saccharomycetes</taxon>
        <taxon>Saccharomycodales</taxon>
        <taxon>Saccharomycodaceae</taxon>
        <taxon>Hanseniaspora</taxon>
    </lineage>
</organism>
<keyword evidence="8" id="KW-0862">Zinc</keyword>
<evidence type="ECO:0000256" key="5">
    <source>
        <dbReference type="ARBA" id="ARBA00022692"/>
    </source>
</evidence>
<evidence type="ECO:0000256" key="10">
    <source>
        <dbReference type="ARBA" id="ARBA00022989"/>
    </source>
</evidence>
<name>A0A1B7T8H1_9ASCO</name>
<reference evidence="15" key="1">
    <citation type="journal article" date="2016" name="Proc. Natl. Acad. Sci. U.S.A.">
        <title>Comparative genomics of biotechnologically important yeasts.</title>
        <authorList>
            <person name="Riley R."/>
            <person name="Haridas S."/>
            <person name="Wolfe K.H."/>
            <person name="Lopes M.R."/>
            <person name="Hittinger C.T."/>
            <person name="Goeker M."/>
            <person name="Salamov A.A."/>
            <person name="Wisecaver J.H."/>
            <person name="Long T.M."/>
            <person name="Calvey C.H."/>
            <person name="Aerts A.L."/>
            <person name="Barry K.W."/>
            <person name="Choi C."/>
            <person name="Clum A."/>
            <person name="Coughlan A.Y."/>
            <person name="Deshpande S."/>
            <person name="Douglass A.P."/>
            <person name="Hanson S.J."/>
            <person name="Klenk H.-P."/>
            <person name="LaButti K.M."/>
            <person name="Lapidus A."/>
            <person name="Lindquist E.A."/>
            <person name="Lipzen A.M."/>
            <person name="Meier-Kolthoff J.P."/>
            <person name="Ohm R.A."/>
            <person name="Otillar R.P."/>
            <person name="Pangilinan J.L."/>
            <person name="Peng Y."/>
            <person name="Rokas A."/>
            <person name="Rosa C.A."/>
            <person name="Scheuner C."/>
            <person name="Sibirny A.A."/>
            <person name="Slot J.C."/>
            <person name="Stielow J.B."/>
            <person name="Sun H."/>
            <person name="Kurtzman C.P."/>
            <person name="Blackwell M."/>
            <person name="Grigoriev I.V."/>
            <person name="Jeffries T.W."/>
        </authorList>
    </citation>
    <scope>NUCLEOTIDE SEQUENCE [LARGE SCALE GENOMIC DNA]</scope>
    <source>
        <strain evidence="15">NRRL Y-1626</strain>
    </source>
</reference>
<keyword evidence="6" id="KW-0479">Metal-binding</keyword>
<dbReference type="GO" id="GO:0016562">
    <property type="term" value="P:protein import into peroxisome matrix, receptor recycling"/>
    <property type="evidence" value="ECO:0007669"/>
    <property type="project" value="UniProtKB-ARBA"/>
</dbReference>
<comment type="caution">
    <text evidence="14">The sequence shown here is derived from an EMBL/GenBank/DDBJ whole genome shotgun (WGS) entry which is preliminary data.</text>
</comment>
<evidence type="ECO:0000256" key="2">
    <source>
        <dbReference type="ARBA" id="ARBA00004906"/>
    </source>
</evidence>